<dbReference type="NCBIfam" id="TIGR03395">
    <property type="entry name" value="sphingomy"/>
    <property type="match status" value="1"/>
</dbReference>
<name>A0A4T1ZWV8_9PSED</name>
<dbReference type="EC" id="3.1.4.12" evidence="5"/>
<dbReference type="Proteomes" id="UP000307541">
    <property type="component" value="Unassembled WGS sequence"/>
</dbReference>
<evidence type="ECO:0000256" key="3">
    <source>
        <dbReference type="SAM" id="SignalP"/>
    </source>
</evidence>
<accession>A0A4T1ZWV8</accession>
<keyword evidence="6" id="KW-1185">Reference proteome</keyword>
<organism evidence="5 6">
    <name type="scientific">Pseudomonas leptonychotis</name>
    <dbReference type="NCBI Taxonomy" id="2448482"/>
    <lineage>
        <taxon>Bacteria</taxon>
        <taxon>Pseudomonadati</taxon>
        <taxon>Pseudomonadota</taxon>
        <taxon>Gammaproteobacteria</taxon>
        <taxon>Pseudomonadales</taxon>
        <taxon>Pseudomonadaceae</taxon>
        <taxon>Pseudomonas</taxon>
    </lineage>
</organism>
<evidence type="ECO:0000259" key="4">
    <source>
        <dbReference type="Pfam" id="PF03372"/>
    </source>
</evidence>
<sequence>MYRCLLPLLCFSTLALSAPSFAQANPDEQFKLLAHNVFLLPSTIKPGWGQQQRAALIAEAAYIQGQDAVILNELFDNPASNILLNGLKSQYPFQTPVLGRSRTGWDATLGAYSDTTPEDGGVAIVSRWPIEQRVQYVYSQGCGADYLSNKGFVYIKLNRNGQAVHIIGTHAQAADTGCPDGKGTAVRASQFDELQNFINARGIALDQLVFVGGDFNVIKDSSEYYDMLARLQVNAPDSYAGSDTTFDTQRNGIANYQYPNHAPEYLDYIFVSRNHRQLPFWHNQVLDTPAPRWTVNLAGATWQFQDYSDHSPVAGFSRADSTTPTRASKPQQNLYGEVVLQSTSTGKTLRAGSSKANDWVKINGSGLEPESLFSLRNWYHPESFCIRDGDYIEVESRRHPGYWLNWWLGGGGGNYAYYMKAGDSSNQLRIELPNNSGCLKDGDNIRLRDRDTVRGSDYYLQNWASGSWKEHLYLWSSSPASAEQFRVHLKRPAHYPDWSSKLHY</sequence>
<evidence type="ECO:0000256" key="2">
    <source>
        <dbReference type="ARBA" id="ARBA00022801"/>
    </source>
</evidence>
<feature type="signal peptide" evidence="3">
    <location>
        <begin position="1"/>
        <end position="24"/>
    </location>
</feature>
<dbReference type="InterPro" id="IPR005135">
    <property type="entry name" value="Endo/exonuclease/phosphatase"/>
</dbReference>
<protein>
    <submittedName>
        <fullName evidence="5">Sphingomyelin phosphodiesterase</fullName>
        <ecNumber evidence="5">3.1.4.12</ecNumber>
    </submittedName>
</protein>
<reference evidence="5 6" key="1">
    <citation type="submission" date="2018-10" db="EMBL/GenBank/DDBJ databases">
        <title>Pseudomonas leptonychotis sp. nov., isolated from Weddell seals in Antarctica.</title>
        <authorList>
            <person name="Novakova D."/>
            <person name="Svec P."/>
            <person name="Kralova S."/>
            <person name="Kristofova L."/>
            <person name="Zeman M."/>
            <person name="Pantucek R."/>
            <person name="Maslanova I."/>
            <person name="Sedlacek I."/>
        </authorList>
    </citation>
    <scope>NUCLEOTIDE SEQUENCE [LARGE SCALE GENOMIC DNA]</scope>
    <source>
        <strain evidence="5 6">CCM 8849</strain>
    </source>
</reference>
<dbReference type="PANTHER" id="PTHR16320">
    <property type="entry name" value="SPHINGOMYELINASE FAMILY MEMBER"/>
    <property type="match status" value="1"/>
</dbReference>
<dbReference type="OrthoDB" id="338539at2"/>
<dbReference type="SUPFAM" id="SSF56219">
    <property type="entry name" value="DNase I-like"/>
    <property type="match status" value="1"/>
</dbReference>
<keyword evidence="1 3" id="KW-0732">Signal</keyword>
<dbReference type="Gene3D" id="3.60.10.10">
    <property type="entry name" value="Endonuclease/exonuclease/phosphatase"/>
    <property type="match status" value="1"/>
</dbReference>
<dbReference type="RefSeq" id="WP_136664700.1">
    <property type="nucleotide sequence ID" value="NZ_RFLV01000002.1"/>
</dbReference>
<dbReference type="GO" id="GO:0005576">
    <property type="term" value="C:extracellular region"/>
    <property type="evidence" value="ECO:0007669"/>
    <property type="project" value="InterPro"/>
</dbReference>
<dbReference type="AlphaFoldDB" id="A0A4T1ZWV8"/>
<proteinExistence type="predicted"/>
<evidence type="ECO:0000256" key="1">
    <source>
        <dbReference type="ARBA" id="ARBA00022729"/>
    </source>
</evidence>
<feature type="domain" description="Endonuclease/exonuclease/phosphatase" evidence="4">
    <location>
        <begin position="55"/>
        <end position="310"/>
    </location>
</feature>
<keyword evidence="2 5" id="KW-0378">Hydrolase</keyword>
<dbReference type="InterPro" id="IPR038772">
    <property type="entry name" value="Sph/SMPD2-like"/>
</dbReference>
<gene>
    <name evidence="5" type="primary">sph</name>
    <name evidence="5" type="ORF">D8779_11945</name>
</gene>
<dbReference type="EMBL" id="RFLV01000002">
    <property type="protein sequence ID" value="TIH08222.1"/>
    <property type="molecule type" value="Genomic_DNA"/>
</dbReference>
<evidence type="ECO:0000313" key="5">
    <source>
        <dbReference type="EMBL" id="TIH08222.1"/>
    </source>
</evidence>
<dbReference type="PANTHER" id="PTHR16320:SF23">
    <property type="entry name" value="SPHINGOMYELINASE C 1"/>
    <property type="match status" value="1"/>
</dbReference>
<evidence type="ECO:0000313" key="6">
    <source>
        <dbReference type="Proteomes" id="UP000307541"/>
    </source>
</evidence>
<dbReference type="Pfam" id="PF03372">
    <property type="entry name" value="Exo_endo_phos"/>
    <property type="match status" value="1"/>
</dbReference>
<dbReference type="GO" id="GO:0004767">
    <property type="term" value="F:sphingomyelin phosphodiesterase activity"/>
    <property type="evidence" value="ECO:0007669"/>
    <property type="project" value="UniProtKB-EC"/>
</dbReference>
<feature type="chain" id="PRO_5020401535" evidence="3">
    <location>
        <begin position="25"/>
        <end position="504"/>
    </location>
</feature>
<dbReference type="InterPro" id="IPR017766">
    <property type="entry name" value="Sphingomyelinase/PLipase_C"/>
</dbReference>
<comment type="caution">
    <text evidence="5">The sequence shown here is derived from an EMBL/GenBank/DDBJ whole genome shotgun (WGS) entry which is preliminary data.</text>
</comment>
<dbReference type="CDD" id="cd09078">
    <property type="entry name" value="nSMase"/>
    <property type="match status" value="1"/>
</dbReference>
<dbReference type="InterPro" id="IPR036691">
    <property type="entry name" value="Endo/exonu/phosph_ase_sf"/>
</dbReference>